<organism evidence="2 3">
    <name type="scientific">Aphanothece cf. minutissima CCALA 015</name>
    <dbReference type="NCBI Taxonomy" id="2107695"/>
    <lineage>
        <taxon>Bacteria</taxon>
        <taxon>Bacillati</taxon>
        <taxon>Cyanobacteriota</taxon>
        <taxon>Cyanophyceae</taxon>
        <taxon>Oscillatoriophycideae</taxon>
        <taxon>Chroococcales</taxon>
        <taxon>Aphanothecaceae</taxon>
        <taxon>Aphanothece</taxon>
    </lineage>
</organism>
<evidence type="ECO:0000313" key="3">
    <source>
        <dbReference type="Proteomes" id="UP000238218"/>
    </source>
</evidence>
<sequence length="276" mass="31115">MSGVPGLRRPLRQRLGHARRIAAVLLSSQYAYMLEYRAEIVLWALSGVLPFIMLGLWSAVDAGGGLGMSSLQLARYFLSAFVVRQFTIVWVMYTFEEDNLNGRLSPYLLQPLPLVWRYVAAHLSEQATRLPFVALLVGLFFLLYPAAFWWPSLPSLLLTLLATLAAFALRFLMQFTLTMVCFWSEKASALERLLYLPYLYLSGLVAPLALYPEGVRNFAFWTPFPYMVDVPARILAGETVPVLQSFAAMAAWAALLLPINLLLWRRGLRHYSAMGA</sequence>
<feature type="transmembrane region" description="Helical" evidence="1">
    <location>
        <begin position="242"/>
        <end position="264"/>
    </location>
</feature>
<name>A0ABX5F7G7_9CHRO</name>
<comment type="caution">
    <text evidence="2">The sequence shown here is derived from an EMBL/GenBank/DDBJ whole genome shotgun (WGS) entry which is preliminary data.</text>
</comment>
<dbReference type="InterPro" id="IPR010390">
    <property type="entry name" value="ABC-2_transporter-like"/>
</dbReference>
<feature type="transmembrane region" description="Helical" evidence="1">
    <location>
        <begin position="40"/>
        <end position="61"/>
    </location>
</feature>
<keyword evidence="1" id="KW-1133">Transmembrane helix</keyword>
<feature type="transmembrane region" description="Helical" evidence="1">
    <location>
        <begin position="193"/>
        <end position="211"/>
    </location>
</feature>
<proteinExistence type="predicted"/>
<dbReference type="PANTHER" id="PTHR36832:SF1">
    <property type="entry name" value="SLR1174 PROTEIN"/>
    <property type="match status" value="1"/>
</dbReference>
<dbReference type="EMBL" id="PVWP01000010">
    <property type="protein sequence ID" value="PSB36372.1"/>
    <property type="molecule type" value="Genomic_DNA"/>
</dbReference>
<dbReference type="Pfam" id="PF06182">
    <property type="entry name" value="ABC2_membrane_6"/>
    <property type="match status" value="1"/>
</dbReference>
<reference evidence="2 3" key="1">
    <citation type="submission" date="2018-03" db="EMBL/GenBank/DDBJ databases">
        <title>The ancient ancestry and fast evolution of plastids.</title>
        <authorList>
            <person name="Moore K.R."/>
            <person name="Magnabosco C."/>
            <person name="Momper L."/>
            <person name="Gold D.A."/>
            <person name="Bosak T."/>
            <person name="Fournier G.P."/>
        </authorList>
    </citation>
    <scope>NUCLEOTIDE SEQUENCE [LARGE SCALE GENOMIC DNA]</scope>
    <source>
        <strain evidence="2 3">CCALA 015</strain>
    </source>
</reference>
<keyword evidence="1" id="KW-0812">Transmembrane</keyword>
<evidence type="ECO:0000313" key="2">
    <source>
        <dbReference type="EMBL" id="PSB36372.1"/>
    </source>
</evidence>
<dbReference type="PANTHER" id="PTHR36832">
    <property type="entry name" value="SLR1174 PROTEIN-RELATED"/>
    <property type="match status" value="1"/>
</dbReference>
<accession>A0ABX5F7G7</accession>
<keyword evidence="3" id="KW-1185">Reference proteome</keyword>
<protein>
    <submittedName>
        <fullName evidence="2">Multidrug ABC transporter permease</fullName>
    </submittedName>
</protein>
<feature type="transmembrane region" description="Helical" evidence="1">
    <location>
        <begin position="156"/>
        <end position="181"/>
    </location>
</feature>
<dbReference type="RefSeq" id="WP_106222678.1">
    <property type="nucleotide sequence ID" value="NZ_PVWP01000010.1"/>
</dbReference>
<feature type="transmembrane region" description="Helical" evidence="1">
    <location>
        <begin position="132"/>
        <end position="150"/>
    </location>
</feature>
<feature type="transmembrane region" description="Helical" evidence="1">
    <location>
        <begin position="73"/>
        <end position="92"/>
    </location>
</feature>
<dbReference type="Proteomes" id="UP000238218">
    <property type="component" value="Unassembled WGS sequence"/>
</dbReference>
<evidence type="ECO:0000256" key="1">
    <source>
        <dbReference type="SAM" id="Phobius"/>
    </source>
</evidence>
<gene>
    <name evidence="2" type="ORF">C7B81_14080</name>
</gene>
<keyword evidence="1" id="KW-0472">Membrane</keyword>